<dbReference type="PANTHER" id="PTHR46613">
    <property type="entry name" value="RADIAL SPOKE HEAD 10 HOMOLOG B-RELATED"/>
    <property type="match status" value="1"/>
</dbReference>
<evidence type="ECO:0008006" key="11">
    <source>
        <dbReference type="Google" id="ProtNLM"/>
    </source>
</evidence>
<dbReference type="InterPro" id="IPR003409">
    <property type="entry name" value="MORN"/>
</dbReference>
<proteinExistence type="predicted"/>
<dbReference type="GO" id="GO:0005930">
    <property type="term" value="C:axoneme"/>
    <property type="evidence" value="ECO:0007669"/>
    <property type="project" value="UniProtKB-SubCell"/>
</dbReference>
<name>A0A3B3D5Z0_ORYME</name>
<dbReference type="SUPFAM" id="SSF82185">
    <property type="entry name" value="Histone H3 K4-specific methyltransferase SET7/9 N-terminal domain"/>
    <property type="match status" value="2"/>
</dbReference>
<organism evidence="9 10">
    <name type="scientific">Oryzias melastigma</name>
    <name type="common">Marine medaka</name>
    <dbReference type="NCBI Taxonomy" id="30732"/>
    <lineage>
        <taxon>Eukaryota</taxon>
        <taxon>Metazoa</taxon>
        <taxon>Chordata</taxon>
        <taxon>Craniata</taxon>
        <taxon>Vertebrata</taxon>
        <taxon>Euteleostomi</taxon>
        <taxon>Actinopterygii</taxon>
        <taxon>Neopterygii</taxon>
        <taxon>Teleostei</taxon>
        <taxon>Neoteleostei</taxon>
        <taxon>Acanthomorphata</taxon>
        <taxon>Ovalentaria</taxon>
        <taxon>Atherinomorphae</taxon>
        <taxon>Beloniformes</taxon>
        <taxon>Adrianichthyidae</taxon>
        <taxon>Oryziinae</taxon>
        <taxon>Oryzias</taxon>
    </lineage>
</organism>
<evidence type="ECO:0000256" key="1">
    <source>
        <dbReference type="ARBA" id="ARBA00004230"/>
    </source>
</evidence>
<dbReference type="STRING" id="30732.ENSOMEP00000025256"/>
<keyword evidence="5" id="KW-0282">Flagellum</keyword>
<keyword evidence="10" id="KW-1185">Reference proteome</keyword>
<dbReference type="AlphaFoldDB" id="A0A3B3D5Z0"/>
<evidence type="ECO:0000313" key="9">
    <source>
        <dbReference type="Ensembl" id="ENSOMEP00000025256.1"/>
    </source>
</evidence>
<keyword evidence="3" id="KW-0963">Cytoplasm</keyword>
<evidence type="ECO:0000256" key="3">
    <source>
        <dbReference type="ARBA" id="ARBA00022490"/>
    </source>
</evidence>
<dbReference type="OMA" id="WHEGLQV"/>
<comment type="subcellular location">
    <subcellularLocation>
        <location evidence="1">Cell projection</location>
        <location evidence="1">Cilium</location>
        <location evidence="1">Flagellum</location>
    </subcellularLocation>
    <subcellularLocation>
        <location evidence="2">Cytoplasm</location>
        <location evidence="2">Cytoskeleton</location>
        <location evidence="2">Cilium axoneme</location>
    </subcellularLocation>
</comment>
<keyword evidence="6" id="KW-0969">Cilium</keyword>
<keyword evidence="8" id="KW-0966">Cell projection</keyword>
<accession>A0A3B3D5Z0</accession>
<evidence type="ECO:0000256" key="5">
    <source>
        <dbReference type="ARBA" id="ARBA00022846"/>
    </source>
</evidence>
<reference evidence="9" key="2">
    <citation type="submission" date="2025-09" db="UniProtKB">
        <authorList>
            <consortium name="Ensembl"/>
        </authorList>
    </citation>
    <scope>IDENTIFICATION</scope>
</reference>
<evidence type="ECO:0000256" key="2">
    <source>
        <dbReference type="ARBA" id="ARBA00004430"/>
    </source>
</evidence>
<keyword evidence="4" id="KW-0677">Repeat</keyword>
<evidence type="ECO:0000313" key="10">
    <source>
        <dbReference type="Proteomes" id="UP000261560"/>
    </source>
</evidence>
<evidence type="ECO:0000256" key="6">
    <source>
        <dbReference type="ARBA" id="ARBA00023069"/>
    </source>
</evidence>
<dbReference type="PANTHER" id="PTHR46613:SF1">
    <property type="entry name" value="RADIAL SPOKE HEAD 10 HOMOLOG B-RELATED"/>
    <property type="match status" value="1"/>
</dbReference>
<dbReference type="Pfam" id="PF02493">
    <property type="entry name" value="MORN"/>
    <property type="match status" value="4"/>
</dbReference>
<dbReference type="Ensembl" id="ENSOMET00000007596.1">
    <property type="protein sequence ID" value="ENSOMEP00000025256.1"/>
    <property type="gene ID" value="ENSOMEG00000006365.1"/>
</dbReference>
<evidence type="ECO:0000256" key="8">
    <source>
        <dbReference type="ARBA" id="ARBA00023273"/>
    </source>
</evidence>
<protein>
    <recommendedName>
        <fullName evidence="11">MORN repeat containing 3</fullName>
    </recommendedName>
</protein>
<sequence length="128" mass="15034">MFLNSYPSGNTYSGEWKCNSRHGEGTMKWLKLGQQYVGSWHEGLQVRQTDLLLVIFCRYYHGDFLHGQRHGYGVFYYAGGAIYEGEWKNNKKNGQVCTFTLKFCFWSVHENNERLPREKVEKKNPQSP</sequence>
<dbReference type="PaxDb" id="30732-ENSOMEP00000025256"/>
<dbReference type="Proteomes" id="UP000261560">
    <property type="component" value="Unplaced"/>
</dbReference>
<keyword evidence="7" id="KW-0206">Cytoskeleton</keyword>
<evidence type="ECO:0000256" key="7">
    <source>
        <dbReference type="ARBA" id="ARBA00023212"/>
    </source>
</evidence>
<reference evidence="9" key="1">
    <citation type="submission" date="2025-08" db="UniProtKB">
        <authorList>
            <consortium name="Ensembl"/>
        </authorList>
    </citation>
    <scope>IDENTIFICATION</scope>
</reference>
<evidence type="ECO:0000256" key="4">
    <source>
        <dbReference type="ARBA" id="ARBA00022737"/>
    </source>
</evidence>
<dbReference type="Gene3D" id="2.20.110.10">
    <property type="entry name" value="Histone H3 K4-specific methyltransferase SET7/9 N-terminal domain"/>
    <property type="match status" value="2"/>
</dbReference>
<dbReference type="GeneTree" id="ENSGT00940000168282"/>
<dbReference type="SMART" id="SM00698">
    <property type="entry name" value="MORN"/>
    <property type="match status" value="3"/>
</dbReference>
<dbReference type="GO" id="GO:0031514">
    <property type="term" value="C:motile cilium"/>
    <property type="evidence" value="ECO:0007669"/>
    <property type="project" value="UniProtKB-SubCell"/>
</dbReference>